<dbReference type="RefSeq" id="WP_198746543.1">
    <property type="nucleotide sequence ID" value="NZ_JAEHTE010000002.1"/>
</dbReference>
<evidence type="ECO:0000313" key="2">
    <source>
        <dbReference type="Proteomes" id="UP000637061"/>
    </source>
</evidence>
<organism evidence="1 2">
    <name type="scientific">Pseudomonas putida</name>
    <name type="common">Arthrobacter siderocapsulatus</name>
    <dbReference type="NCBI Taxonomy" id="303"/>
    <lineage>
        <taxon>Bacteria</taxon>
        <taxon>Pseudomonadati</taxon>
        <taxon>Pseudomonadota</taxon>
        <taxon>Gammaproteobacteria</taxon>
        <taxon>Pseudomonadales</taxon>
        <taxon>Pseudomonadaceae</taxon>
        <taxon>Pseudomonas</taxon>
    </lineage>
</organism>
<reference evidence="1" key="1">
    <citation type="submission" date="2020-12" db="EMBL/GenBank/DDBJ databases">
        <title>Enhanced detection system for hospital associated transmission using whole genome sequencing surveillance.</title>
        <authorList>
            <person name="Harrison L.H."/>
            <person name="Van Tyne D."/>
            <person name="Marsh J.W."/>
            <person name="Griffith M.P."/>
            <person name="Snyder D.J."/>
            <person name="Cooper V.S."/>
            <person name="Mustapha M."/>
        </authorList>
    </citation>
    <scope>NUCLEOTIDE SEQUENCE</scope>
    <source>
        <strain evidence="1">PSB00042</strain>
    </source>
</reference>
<name>A0A8I1ECT5_PSEPU</name>
<dbReference type="Proteomes" id="UP000637061">
    <property type="component" value="Unassembled WGS sequence"/>
</dbReference>
<protein>
    <submittedName>
        <fullName evidence="1">Uncharacterized protein</fullName>
    </submittedName>
</protein>
<proteinExistence type="predicted"/>
<sequence>MSSKSLAVLGAKNTPDTESLPLRHIMGRITSKLVQERSWIIHTNGDKGATEYFEAPLGSQNHGLKRFLPYHGYNSHEDGLVQTDQGLILRAREILLEHSVYPVTPRFMEPGCSEDLTQEETELSRLHSRLVFQILGENLDSPVTMLVCWTPDGAIDRSSVKYDVTGSSGIAISLASSLKIPVFNLERPDHLKRICTFIGESVPSA</sequence>
<evidence type="ECO:0000313" key="1">
    <source>
        <dbReference type="EMBL" id="MBI6882919.1"/>
    </source>
</evidence>
<accession>A0A8I1ECT5</accession>
<gene>
    <name evidence="1" type="ORF">JEU22_03255</name>
</gene>
<dbReference type="EMBL" id="JAEHTE010000002">
    <property type="protein sequence ID" value="MBI6882919.1"/>
    <property type="molecule type" value="Genomic_DNA"/>
</dbReference>
<dbReference type="AlphaFoldDB" id="A0A8I1ECT5"/>
<comment type="caution">
    <text evidence="1">The sequence shown here is derived from an EMBL/GenBank/DDBJ whole genome shotgun (WGS) entry which is preliminary data.</text>
</comment>